<dbReference type="SUPFAM" id="SSF48403">
    <property type="entry name" value="Ankyrin repeat"/>
    <property type="match status" value="1"/>
</dbReference>
<evidence type="ECO:0008006" key="4">
    <source>
        <dbReference type="Google" id="ProtNLM"/>
    </source>
</evidence>
<gene>
    <name evidence="2" type="ORF">HKI87_03g22470</name>
</gene>
<dbReference type="Gene3D" id="1.25.40.20">
    <property type="entry name" value="Ankyrin repeat-containing domain"/>
    <property type="match status" value="1"/>
</dbReference>
<organism evidence="2 3">
    <name type="scientific">Chloropicon roscoffensis</name>
    <dbReference type="NCBI Taxonomy" id="1461544"/>
    <lineage>
        <taxon>Eukaryota</taxon>
        <taxon>Viridiplantae</taxon>
        <taxon>Chlorophyta</taxon>
        <taxon>Chloropicophyceae</taxon>
        <taxon>Chloropicales</taxon>
        <taxon>Chloropicaceae</taxon>
        <taxon>Chloropicon</taxon>
    </lineage>
</organism>
<evidence type="ECO:0000313" key="2">
    <source>
        <dbReference type="EMBL" id="WZN60713.1"/>
    </source>
</evidence>
<protein>
    <recommendedName>
        <fullName evidence="4">F-box domain-containing protein</fullName>
    </recommendedName>
</protein>
<proteinExistence type="predicted"/>
<dbReference type="Proteomes" id="UP001472866">
    <property type="component" value="Chromosome 03"/>
</dbReference>
<dbReference type="InterPro" id="IPR036770">
    <property type="entry name" value="Ankyrin_rpt-contain_sf"/>
</dbReference>
<evidence type="ECO:0000256" key="1">
    <source>
        <dbReference type="SAM" id="Coils"/>
    </source>
</evidence>
<accession>A0AAX4P3R4</accession>
<dbReference type="PANTHER" id="PTHR46586:SF3">
    <property type="entry name" value="ANKYRIN REPEAT-CONTAINING PROTEIN"/>
    <property type="match status" value="1"/>
</dbReference>
<dbReference type="EMBL" id="CP151503">
    <property type="protein sequence ID" value="WZN60713.1"/>
    <property type="molecule type" value="Genomic_DNA"/>
</dbReference>
<name>A0AAX4P3R4_9CHLO</name>
<dbReference type="CDD" id="cd09917">
    <property type="entry name" value="F-box_SF"/>
    <property type="match status" value="1"/>
</dbReference>
<sequence length="316" mass="36901">MVVEQKKRRREGTDTEPALFKTLRQEIERLREENEGLQLTIAKVEAECQAPQEEEKEVELPTEVWAIIAGKIDENDVCSFALVSKQLREAQVRAGRKLVTRPLRKNENGCFTFHFFTAAYFTEDWCAYWSRKFNEDHTDPEVIKRVLYVAARHGYLEVFEKYWSQARNPLWPRDQDTCGWAAFGGHLELVKWLRANGCRWGVRTSAYAARGGQLEVLQWMRAQACPWNRHVCYLAARNGHLEVLRWARSQGCPWNEEAPRVAASKGHLEVLKWLIKKRCPCSKRKCRKAAARGGERARKVLEWLNERREKYLAINV</sequence>
<evidence type="ECO:0000313" key="3">
    <source>
        <dbReference type="Proteomes" id="UP001472866"/>
    </source>
</evidence>
<dbReference type="AlphaFoldDB" id="A0AAX4P3R4"/>
<keyword evidence="1" id="KW-0175">Coiled coil</keyword>
<reference evidence="2 3" key="1">
    <citation type="submission" date="2024-03" db="EMBL/GenBank/DDBJ databases">
        <title>Complete genome sequence of the green alga Chloropicon roscoffensis RCC1871.</title>
        <authorList>
            <person name="Lemieux C."/>
            <person name="Pombert J.-F."/>
            <person name="Otis C."/>
            <person name="Turmel M."/>
        </authorList>
    </citation>
    <scope>NUCLEOTIDE SEQUENCE [LARGE SCALE GENOMIC DNA]</scope>
    <source>
        <strain evidence="2 3">RCC1871</strain>
    </source>
</reference>
<feature type="coiled-coil region" evidence="1">
    <location>
        <begin position="20"/>
        <end position="47"/>
    </location>
</feature>
<dbReference type="InterPro" id="IPR052050">
    <property type="entry name" value="SecEffector_AnkRepeat"/>
</dbReference>
<dbReference type="PANTHER" id="PTHR46586">
    <property type="entry name" value="ANKYRIN REPEAT-CONTAINING PROTEIN"/>
    <property type="match status" value="1"/>
</dbReference>
<keyword evidence="3" id="KW-1185">Reference proteome</keyword>